<name>A0A644V802_9ZZZZ</name>
<dbReference type="EMBL" id="VSSQ01000239">
    <property type="protein sequence ID" value="MPL87460.1"/>
    <property type="molecule type" value="Genomic_DNA"/>
</dbReference>
<organism evidence="1">
    <name type="scientific">bioreactor metagenome</name>
    <dbReference type="NCBI Taxonomy" id="1076179"/>
    <lineage>
        <taxon>unclassified sequences</taxon>
        <taxon>metagenomes</taxon>
        <taxon>ecological metagenomes</taxon>
    </lineage>
</organism>
<evidence type="ECO:0008006" key="2">
    <source>
        <dbReference type="Google" id="ProtNLM"/>
    </source>
</evidence>
<accession>A0A644V802</accession>
<protein>
    <recommendedName>
        <fullName evidence="2">Outer membrane protein beta-barrel domain-containing protein</fullName>
    </recommendedName>
</protein>
<gene>
    <name evidence="1" type="ORF">SDC9_33460</name>
</gene>
<reference evidence="1" key="1">
    <citation type="submission" date="2019-08" db="EMBL/GenBank/DDBJ databases">
        <authorList>
            <person name="Kucharzyk K."/>
            <person name="Murdoch R.W."/>
            <person name="Higgins S."/>
            <person name="Loffler F."/>
        </authorList>
    </citation>
    <scope>NUCLEOTIDE SEQUENCE</scope>
</reference>
<evidence type="ECO:0000313" key="1">
    <source>
        <dbReference type="EMBL" id="MPL87460.1"/>
    </source>
</evidence>
<dbReference type="AlphaFoldDB" id="A0A644V802"/>
<proteinExistence type="predicted"/>
<sequence>MLFENEILKRYIRSLLYKDICDMKKVIVCLLLALSNFSLLSSQVIKIENGLSISSMNSTKFNLLNDNLYTYSVLLGCDYLEHRYFYLSSGIGYIQKGGVDNVIQLDENAHPLTIISIKGKWDYLHLNTSFRIKYPFKKNHLYIGAGLKADVRTSSTDSNHSYLYEGYKMASIIPGMKIEMGFNREMKRLIIGVNASYLIDFKNAGKSILLIDGAHNNLSASNALLSLTLGYRL</sequence>
<comment type="caution">
    <text evidence="1">The sequence shown here is derived from an EMBL/GenBank/DDBJ whole genome shotgun (WGS) entry which is preliminary data.</text>
</comment>